<keyword evidence="2" id="KW-0812">Transmembrane</keyword>
<keyword evidence="2" id="KW-0472">Membrane</keyword>
<evidence type="ECO:0000256" key="2">
    <source>
        <dbReference type="SAM" id="Phobius"/>
    </source>
</evidence>
<dbReference type="EMBL" id="SUMG01000010">
    <property type="protein sequence ID" value="NBG88642.1"/>
    <property type="molecule type" value="Genomic_DNA"/>
</dbReference>
<protein>
    <submittedName>
        <fullName evidence="3">Uncharacterized protein</fullName>
    </submittedName>
</protein>
<reference evidence="3 4" key="1">
    <citation type="submission" date="2019-04" db="EMBL/GenBank/DDBJ databases">
        <title>Isachenkonia alkalipeptolytica gen. nov. sp. nov. a new anaerobic, alkiliphilic organothrophic bacterium capable to reduce synthesized ferrihydrite isolated from a soda lake.</title>
        <authorList>
            <person name="Toshchakov S.V."/>
            <person name="Zavarzina D.G."/>
            <person name="Zhilina T.N."/>
            <person name="Kostrikina N.A."/>
            <person name="Kublanov I.V."/>
        </authorList>
    </citation>
    <scope>NUCLEOTIDE SEQUENCE [LARGE SCALE GENOMIC DNA]</scope>
    <source>
        <strain evidence="3 4">Z-1701</strain>
    </source>
</reference>
<comment type="caution">
    <text evidence="3">The sequence shown here is derived from an EMBL/GenBank/DDBJ whole genome shotgun (WGS) entry which is preliminary data.</text>
</comment>
<proteinExistence type="predicted"/>
<sequence>MSVLFEPSTKEECPLNLELLIMAVIGAMIGEGVRKESSLLEVSVVINIAASAFLAYLAAFGLMSLGSLHDGIVVSLSGLLGYLGDQYSKEWLLKALKRYENGEMKPSEIRLKEKAEGEGKKNKNKTDSN</sequence>
<gene>
    <name evidence="3" type="ORF">ISALK_09015</name>
</gene>
<name>A0AA43XL57_9CLOT</name>
<dbReference type="Proteomes" id="UP000449710">
    <property type="component" value="Unassembled WGS sequence"/>
</dbReference>
<keyword evidence="4" id="KW-1185">Reference proteome</keyword>
<feature type="transmembrane region" description="Helical" evidence="2">
    <location>
        <begin position="45"/>
        <end position="65"/>
    </location>
</feature>
<keyword evidence="2" id="KW-1133">Transmembrane helix</keyword>
<dbReference type="RefSeq" id="WP_160721461.1">
    <property type="nucleotide sequence ID" value="NZ_SUMG01000010.1"/>
</dbReference>
<dbReference type="AlphaFoldDB" id="A0AA43XL57"/>
<evidence type="ECO:0000313" key="4">
    <source>
        <dbReference type="Proteomes" id="UP000449710"/>
    </source>
</evidence>
<evidence type="ECO:0000256" key="1">
    <source>
        <dbReference type="SAM" id="MobiDB-lite"/>
    </source>
</evidence>
<feature type="transmembrane region" description="Helical" evidence="2">
    <location>
        <begin position="15"/>
        <end position="33"/>
    </location>
</feature>
<organism evidence="3 4">
    <name type="scientific">Isachenkonia alkalipeptolytica</name>
    <dbReference type="NCBI Taxonomy" id="2565777"/>
    <lineage>
        <taxon>Bacteria</taxon>
        <taxon>Bacillati</taxon>
        <taxon>Bacillota</taxon>
        <taxon>Clostridia</taxon>
        <taxon>Eubacteriales</taxon>
        <taxon>Clostridiaceae</taxon>
        <taxon>Isachenkonia</taxon>
    </lineage>
</organism>
<accession>A0AA43XL57</accession>
<feature type="region of interest" description="Disordered" evidence="1">
    <location>
        <begin position="107"/>
        <end position="129"/>
    </location>
</feature>
<evidence type="ECO:0000313" key="3">
    <source>
        <dbReference type="EMBL" id="NBG88642.1"/>
    </source>
</evidence>